<evidence type="ECO:0000259" key="1">
    <source>
        <dbReference type="Pfam" id="PF01636"/>
    </source>
</evidence>
<keyword evidence="3" id="KW-1185">Reference proteome</keyword>
<proteinExistence type="predicted"/>
<dbReference type="PANTHER" id="PTHR40086">
    <property type="entry name" value="PHOSPHOTRANSFERASE YTMP-RELATED"/>
    <property type="match status" value="1"/>
</dbReference>
<gene>
    <name evidence="2" type="ORF">ACFOX3_13415</name>
</gene>
<dbReference type="Proteomes" id="UP001595840">
    <property type="component" value="Unassembled WGS sequence"/>
</dbReference>
<protein>
    <submittedName>
        <fullName evidence="2">Phosphotransferase</fullName>
    </submittedName>
</protein>
<dbReference type="Pfam" id="PF01636">
    <property type="entry name" value="APH"/>
    <property type="match status" value="1"/>
</dbReference>
<organism evidence="2 3">
    <name type="scientific">Simiduia curdlanivorans</name>
    <dbReference type="NCBI Taxonomy" id="1492769"/>
    <lineage>
        <taxon>Bacteria</taxon>
        <taxon>Pseudomonadati</taxon>
        <taxon>Pseudomonadota</taxon>
        <taxon>Gammaproteobacteria</taxon>
        <taxon>Cellvibrionales</taxon>
        <taxon>Cellvibrionaceae</taxon>
        <taxon>Simiduia</taxon>
    </lineage>
</organism>
<dbReference type="InterPro" id="IPR052077">
    <property type="entry name" value="CcrZ_PhaseVar_Mediator"/>
</dbReference>
<dbReference type="Gene3D" id="3.30.200.20">
    <property type="entry name" value="Phosphorylase Kinase, domain 1"/>
    <property type="match status" value="1"/>
</dbReference>
<dbReference type="InterPro" id="IPR002575">
    <property type="entry name" value="Aminoglycoside_PTrfase"/>
</dbReference>
<feature type="domain" description="Aminoglycoside phosphotransferase" evidence="1">
    <location>
        <begin position="31"/>
        <end position="243"/>
    </location>
</feature>
<dbReference type="RefSeq" id="WP_290261025.1">
    <property type="nucleotide sequence ID" value="NZ_JAUFQG010000004.1"/>
</dbReference>
<dbReference type="PANTHER" id="PTHR40086:SF1">
    <property type="entry name" value="CELL CYCLE REGULATOR CCRZ"/>
    <property type="match status" value="1"/>
</dbReference>
<dbReference type="SUPFAM" id="SSF56112">
    <property type="entry name" value="Protein kinase-like (PK-like)"/>
    <property type="match status" value="1"/>
</dbReference>
<reference evidence="3" key="1">
    <citation type="journal article" date="2019" name="Int. J. Syst. Evol. Microbiol.">
        <title>The Global Catalogue of Microorganisms (GCM) 10K type strain sequencing project: providing services to taxonomists for standard genome sequencing and annotation.</title>
        <authorList>
            <consortium name="The Broad Institute Genomics Platform"/>
            <consortium name="The Broad Institute Genome Sequencing Center for Infectious Disease"/>
            <person name="Wu L."/>
            <person name="Ma J."/>
        </authorList>
    </citation>
    <scope>NUCLEOTIDE SEQUENCE [LARGE SCALE GENOMIC DNA]</scope>
    <source>
        <strain evidence="3">CECT 8570</strain>
    </source>
</reference>
<dbReference type="Gene3D" id="3.90.1200.10">
    <property type="match status" value="1"/>
</dbReference>
<dbReference type="InterPro" id="IPR011009">
    <property type="entry name" value="Kinase-like_dom_sf"/>
</dbReference>
<name>A0ABV8V6I2_9GAMM</name>
<sequence length="298" mass="34208">MSLPNFKDSQLAQQLEAAGIAPLKLVAPLCMGTSNQNFLATSNGESWVLRVNNPLTHKLCPRDNEVACWRIAEAAGLAPELKFVSPDYRYYLSRYINTDGAWQKQHQKHPRATHLLGQLLDKISKLTLPKHRVTPRNQWYFYQQEIVNRQKKLGPLLQAVASEILALNSCVEPIIDRLERTQQLRFCHRDLNPHNLLLDKNRLLCIDFEYACTSDPRLELAAMLAHHDLTESQKDGLIQNQLPGSAQEKDRALKDANFLYWLFTACWALIMCDDGKGAKSWYENAMTKIRRHDSSMQR</sequence>
<evidence type="ECO:0000313" key="3">
    <source>
        <dbReference type="Proteomes" id="UP001595840"/>
    </source>
</evidence>
<accession>A0ABV8V6I2</accession>
<dbReference type="EMBL" id="JBHSCX010000020">
    <property type="protein sequence ID" value="MFC4363308.1"/>
    <property type="molecule type" value="Genomic_DNA"/>
</dbReference>
<evidence type="ECO:0000313" key="2">
    <source>
        <dbReference type="EMBL" id="MFC4363308.1"/>
    </source>
</evidence>
<comment type="caution">
    <text evidence="2">The sequence shown here is derived from an EMBL/GenBank/DDBJ whole genome shotgun (WGS) entry which is preliminary data.</text>
</comment>